<dbReference type="GeneID" id="33938307"/>
<reference evidence="1 2" key="1">
    <citation type="submission" date="2022-03" db="EMBL/GenBank/DDBJ databases">
        <title>Survey of Intraspecific Variation of Edwardsiella anguillarum Isolates from Non-Anguillid Fish Host Originating from Varied Geographic Locations.</title>
        <authorList>
            <person name="Armwood A.R."/>
            <person name="Woodyard E."/>
            <person name="Waldbieser G.C."/>
            <person name="Camus A.C."/>
            <person name="Divya D."/>
            <person name="Tekedar H."/>
            <person name="Soto E."/>
            <person name="Stein C."/>
            <person name="Ucko M."/>
            <person name="Ware C."/>
            <person name="Griffin M.J."/>
        </authorList>
    </citation>
    <scope>NUCLEOTIDE SEQUENCE [LARGE SCALE GENOMIC DNA]</scope>
    <source>
        <strain evidence="1 2">R18-35-2</strain>
    </source>
</reference>
<proteinExistence type="predicted"/>
<dbReference type="Proteomes" id="UP001238370">
    <property type="component" value="Chromosome"/>
</dbReference>
<evidence type="ECO:0008006" key="3">
    <source>
        <dbReference type="Google" id="ProtNLM"/>
    </source>
</evidence>
<keyword evidence="2" id="KW-1185">Reference proteome</keyword>
<dbReference type="RefSeq" id="WP_034166019.1">
    <property type="nucleotide sequence ID" value="NZ_CP094302.2"/>
</dbReference>
<dbReference type="EMBL" id="CP094302">
    <property type="protein sequence ID" value="WHP82936.1"/>
    <property type="molecule type" value="Genomic_DNA"/>
</dbReference>
<organism evidence="1 2">
    <name type="scientific">Edwardsiella anguillarum</name>
    <dbReference type="NCBI Taxonomy" id="1821960"/>
    <lineage>
        <taxon>Bacteria</taxon>
        <taxon>Pseudomonadati</taxon>
        <taxon>Pseudomonadota</taxon>
        <taxon>Gammaproteobacteria</taxon>
        <taxon>Enterobacterales</taxon>
        <taxon>Hafniaceae</taxon>
        <taxon>Edwardsiella</taxon>
    </lineage>
</organism>
<evidence type="ECO:0000313" key="1">
    <source>
        <dbReference type="EMBL" id="WHP82936.1"/>
    </source>
</evidence>
<gene>
    <name evidence="1" type="ORF">MQ095_14160</name>
</gene>
<sequence>MEQQEPQVIAGNMSNDDLLKWMEEKVSAANSLACALYKKRELLQKLECIEVRITELTKNAAVDIFVLRADVTEKKKTHNENGPLNIAQNNIELNDVTIAS</sequence>
<name>A0ABY8SDA6_9GAMM</name>
<accession>A0ABY8SDA6</accession>
<evidence type="ECO:0000313" key="2">
    <source>
        <dbReference type="Proteomes" id="UP001238370"/>
    </source>
</evidence>
<protein>
    <recommendedName>
        <fullName evidence="3">Bacteriophage protein</fullName>
    </recommendedName>
</protein>